<dbReference type="EMBL" id="AHNQ02000009">
    <property type="protein sequence ID" value="EKO26905.1"/>
    <property type="molecule type" value="Genomic_DNA"/>
</dbReference>
<organism evidence="1 2">
    <name type="scientific">Leptospira interrogans str. UI 12621</name>
    <dbReference type="NCBI Taxonomy" id="1049937"/>
    <lineage>
        <taxon>Bacteria</taxon>
        <taxon>Pseudomonadati</taxon>
        <taxon>Spirochaetota</taxon>
        <taxon>Spirochaetia</taxon>
        <taxon>Leptospirales</taxon>
        <taxon>Leptospiraceae</taxon>
        <taxon>Leptospira</taxon>
    </lineage>
</organism>
<reference evidence="1 2" key="1">
    <citation type="submission" date="2012-09" db="EMBL/GenBank/DDBJ databases">
        <authorList>
            <person name="Harkins D.M."/>
            <person name="Durkin A.S."/>
            <person name="Brinkac L.M."/>
            <person name="Selengut J.D."/>
            <person name="Sanka R."/>
            <person name="DePew J."/>
            <person name="Purushe J."/>
            <person name="Chanthongthip A."/>
            <person name="Lattana O."/>
            <person name="Phetsouvanh R."/>
            <person name="Newton P.N."/>
            <person name="Vinetz J.M."/>
            <person name="Sutton G.G."/>
            <person name="Nelson W.C."/>
            <person name="Fouts D.E."/>
        </authorList>
    </citation>
    <scope>NUCLEOTIDE SEQUENCE [LARGE SCALE GENOMIC DNA]</scope>
    <source>
        <strain evidence="1 2">UI 12621</strain>
    </source>
</reference>
<dbReference type="Proteomes" id="UP000006324">
    <property type="component" value="Unassembled WGS sequence"/>
</dbReference>
<evidence type="ECO:0000313" key="2">
    <source>
        <dbReference type="Proteomes" id="UP000006324"/>
    </source>
</evidence>
<sequence length="41" mass="5169">MDHIFLIQLLRRQILRCFKNWNIEFFLKTINFEIIELSKPF</sequence>
<protein>
    <submittedName>
        <fullName evidence="1">Uncharacterized protein</fullName>
    </submittedName>
</protein>
<dbReference type="AlphaFoldDB" id="A0A0F6HEW9"/>
<name>A0A0F6HEW9_LEPIR</name>
<accession>A0A0F6HEW9</accession>
<evidence type="ECO:0000313" key="1">
    <source>
        <dbReference type="EMBL" id="EKO26905.1"/>
    </source>
</evidence>
<comment type="caution">
    <text evidence="1">The sequence shown here is derived from an EMBL/GenBank/DDBJ whole genome shotgun (WGS) entry which is preliminary data.</text>
</comment>
<proteinExistence type="predicted"/>
<gene>
    <name evidence="1" type="ORF">LEP1GSC104_1283</name>
</gene>